<reference evidence="1 2" key="1">
    <citation type="journal article" date="2019" name="Genome Biol. Evol.">
        <title>Insights into the evolution of the New World diploid cottons (Gossypium, subgenus Houzingenia) based on genome sequencing.</title>
        <authorList>
            <person name="Grover C.E."/>
            <person name="Arick M.A. 2nd"/>
            <person name="Thrash A."/>
            <person name="Conover J.L."/>
            <person name="Sanders W.S."/>
            <person name="Peterson D.G."/>
            <person name="Frelichowski J.E."/>
            <person name="Scheffler J.A."/>
            <person name="Scheffler B.E."/>
            <person name="Wendel J.F."/>
        </authorList>
    </citation>
    <scope>NUCLEOTIDE SEQUENCE [LARGE SCALE GENOMIC DNA]</scope>
    <source>
        <strain evidence="1">8</strain>
        <tissue evidence="1">Leaf</tissue>
    </source>
</reference>
<feature type="non-terminal residue" evidence="1">
    <location>
        <position position="1"/>
    </location>
</feature>
<dbReference type="Proteomes" id="UP000593568">
    <property type="component" value="Unassembled WGS sequence"/>
</dbReference>
<evidence type="ECO:0000313" key="1">
    <source>
        <dbReference type="EMBL" id="MBA0772846.1"/>
    </source>
</evidence>
<dbReference type="AlphaFoldDB" id="A0A7J9EIH0"/>
<organism evidence="1 2">
    <name type="scientific">Gossypium trilobum</name>
    <dbReference type="NCBI Taxonomy" id="34281"/>
    <lineage>
        <taxon>Eukaryota</taxon>
        <taxon>Viridiplantae</taxon>
        <taxon>Streptophyta</taxon>
        <taxon>Embryophyta</taxon>
        <taxon>Tracheophyta</taxon>
        <taxon>Spermatophyta</taxon>
        <taxon>Magnoliopsida</taxon>
        <taxon>eudicotyledons</taxon>
        <taxon>Gunneridae</taxon>
        <taxon>Pentapetalae</taxon>
        <taxon>rosids</taxon>
        <taxon>malvids</taxon>
        <taxon>Malvales</taxon>
        <taxon>Malvaceae</taxon>
        <taxon>Malvoideae</taxon>
        <taxon>Gossypium</taxon>
    </lineage>
</organism>
<sequence>ISWRISQKPQEYLQLSNFSNADLKIRPLNHLVTSTTTFPWYDELLHRSDLSNGFHHSDLSNVLVVTVMVVDIWPFPKSFSVAMGFEGLGIVKD</sequence>
<evidence type="ECO:0000313" key="2">
    <source>
        <dbReference type="Proteomes" id="UP000593568"/>
    </source>
</evidence>
<comment type="caution">
    <text evidence="1">The sequence shown here is derived from an EMBL/GenBank/DDBJ whole genome shotgun (WGS) entry which is preliminary data.</text>
</comment>
<keyword evidence="2" id="KW-1185">Reference proteome</keyword>
<name>A0A7J9EIH0_9ROSI</name>
<accession>A0A7J9EIH0</accession>
<proteinExistence type="predicted"/>
<dbReference type="EMBL" id="JABEZW010000008">
    <property type="protein sequence ID" value="MBA0772846.1"/>
    <property type="molecule type" value="Genomic_DNA"/>
</dbReference>
<gene>
    <name evidence="1" type="ORF">Gotri_008161</name>
</gene>
<protein>
    <submittedName>
        <fullName evidence="1">Uncharacterized protein</fullName>
    </submittedName>
</protein>